<dbReference type="PANTHER" id="PTHR38030:SF2">
    <property type="entry name" value="PROTOPORPHYRINOGEN IX DEHYDROGENASE [QUINONE]"/>
    <property type="match status" value="1"/>
</dbReference>
<dbReference type="Proteomes" id="UP001183794">
    <property type="component" value="Unassembled WGS sequence"/>
</dbReference>
<dbReference type="Gene3D" id="3.40.50.360">
    <property type="match status" value="1"/>
</dbReference>
<evidence type="ECO:0000313" key="3">
    <source>
        <dbReference type="Proteomes" id="UP001183794"/>
    </source>
</evidence>
<protein>
    <submittedName>
        <fullName evidence="2">Menaquinone-dependent protoporphyrinogen IX oxidase</fullName>
    </submittedName>
</protein>
<evidence type="ECO:0000313" key="2">
    <source>
        <dbReference type="EMBL" id="MDR7347913.1"/>
    </source>
</evidence>
<proteinExistence type="predicted"/>
<evidence type="ECO:0000259" key="1">
    <source>
        <dbReference type="Pfam" id="PF12724"/>
    </source>
</evidence>
<comment type="caution">
    <text evidence="2">The sequence shown here is derived from an EMBL/GenBank/DDBJ whole genome shotgun (WGS) entry which is preliminary data.</text>
</comment>
<dbReference type="InterPro" id="IPR052200">
    <property type="entry name" value="Protoporphyrinogen_IX_DH"/>
</dbReference>
<name>A0ABU2B553_9MICC</name>
<gene>
    <name evidence="2" type="ORF">J2S62_002170</name>
</gene>
<dbReference type="PANTHER" id="PTHR38030">
    <property type="entry name" value="PROTOPORPHYRINOGEN IX DEHYDROGENASE [MENAQUINONE]"/>
    <property type="match status" value="1"/>
</dbReference>
<keyword evidence="3" id="KW-1185">Reference proteome</keyword>
<sequence>MTRAVVVYRSEYGATQQYAQWLAVDLWCDVFDRRSIRLEDMQEYDTIIYGAPLRAGGKVLGCKFLRKEIEMLGDKNLILFTCGISDPEVGKNRRLIQDWLIKNLTDEVLAHIKVFHLRGAIDYKQLSGVHTIAMAMRKRTIARLDPAERTPEEQTILDTYRKTTNFVDRDAIRPMVKYVLQLSIRGIGPNAGASHLVDD</sequence>
<dbReference type="RefSeq" id="WP_310174626.1">
    <property type="nucleotide sequence ID" value="NZ_BAABHE010000002.1"/>
</dbReference>
<organism evidence="2 3">
    <name type="scientific">Enteractinococcus fodinae</name>
    <dbReference type="NCBI Taxonomy" id="684663"/>
    <lineage>
        <taxon>Bacteria</taxon>
        <taxon>Bacillati</taxon>
        <taxon>Actinomycetota</taxon>
        <taxon>Actinomycetes</taxon>
        <taxon>Micrococcales</taxon>
        <taxon>Micrococcaceae</taxon>
    </lineage>
</organism>
<dbReference type="EMBL" id="JAVDYJ010000001">
    <property type="protein sequence ID" value="MDR7347913.1"/>
    <property type="molecule type" value="Genomic_DNA"/>
</dbReference>
<dbReference type="InterPro" id="IPR029039">
    <property type="entry name" value="Flavoprotein-like_sf"/>
</dbReference>
<accession>A0ABU2B553</accession>
<dbReference type="SUPFAM" id="SSF52218">
    <property type="entry name" value="Flavoproteins"/>
    <property type="match status" value="1"/>
</dbReference>
<dbReference type="Pfam" id="PF12724">
    <property type="entry name" value="Flavodoxin_5"/>
    <property type="match status" value="1"/>
</dbReference>
<feature type="domain" description="Flavodoxin" evidence="1">
    <location>
        <begin position="5"/>
        <end position="137"/>
    </location>
</feature>
<dbReference type="InterPro" id="IPR026816">
    <property type="entry name" value="Flavodoxin_dom"/>
</dbReference>
<reference evidence="2 3" key="1">
    <citation type="submission" date="2023-07" db="EMBL/GenBank/DDBJ databases">
        <title>Sequencing the genomes of 1000 actinobacteria strains.</title>
        <authorList>
            <person name="Klenk H.-P."/>
        </authorList>
    </citation>
    <scope>NUCLEOTIDE SEQUENCE [LARGE SCALE GENOMIC DNA]</scope>
    <source>
        <strain evidence="2 3">DSM 22966</strain>
    </source>
</reference>